<comment type="caution">
    <text evidence="1">The sequence shown here is derived from an EMBL/GenBank/DDBJ whole genome shotgun (WGS) entry which is preliminary data.</text>
</comment>
<sequence length="92" mass="10850">MEPLLYHNWCAREFTGILLKWLRTESLNPPVPNSGYPTQVTPRKSWYDLIIKRFRVRSLYLLTLSNVDFAKEYIACNVPALPNVHPARVRHR</sequence>
<dbReference type="Proteomes" id="UP000886501">
    <property type="component" value="Unassembled WGS sequence"/>
</dbReference>
<reference evidence="1" key="1">
    <citation type="submission" date="2019-10" db="EMBL/GenBank/DDBJ databases">
        <authorList>
            <consortium name="DOE Joint Genome Institute"/>
            <person name="Kuo A."/>
            <person name="Miyauchi S."/>
            <person name="Kiss E."/>
            <person name="Drula E."/>
            <person name="Kohler A."/>
            <person name="Sanchez-Garcia M."/>
            <person name="Andreopoulos B."/>
            <person name="Barry K.W."/>
            <person name="Bonito G."/>
            <person name="Buee M."/>
            <person name="Carver A."/>
            <person name="Chen C."/>
            <person name="Cichocki N."/>
            <person name="Clum A."/>
            <person name="Culley D."/>
            <person name="Crous P.W."/>
            <person name="Fauchery L."/>
            <person name="Girlanda M."/>
            <person name="Hayes R."/>
            <person name="Keri Z."/>
            <person name="Labutti K."/>
            <person name="Lipzen A."/>
            <person name="Lombard V."/>
            <person name="Magnuson J."/>
            <person name="Maillard F."/>
            <person name="Morin E."/>
            <person name="Murat C."/>
            <person name="Nolan M."/>
            <person name="Ohm R."/>
            <person name="Pangilinan J."/>
            <person name="Pereira M."/>
            <person name="Perotto S."/>
            <person name="Peter M."/>
            <person name="Riley R."/>
            <person name="Sitrit Y."/>
            <person name="Stielow B."/>
            <person name="Szollosi G."/>
            <person name="Zifcakova L."/>
            <person name="Stursova M."/>
            <person name="Spatafora J.W."/>
            <person name="Tedersoo L."/>
            <person name="Vaario L.-M."/>
            <person name="Yamada A."/>
            <person name="Yan M."/>
            <person name="Wang P."/>
            <person name="Xu J."/>
            <person name="Bruns T."/>
            <person name="Baldrian P."/>
            <person name="Vilgalys R."/>
            <person name="Henrissat B."/>
            <person name="Grigoriev I.V."/>
            <person name="Hibbett D."/>
            <person name="Nagy L.G."/>
            <person name="Martin F.M."/>
        </authorList>
    </citation>
    <scope>NUCLEOTIDE SEQUENCE</scope>
    <source>
        <strain evidence="1">P2</strain>
    </source>
</reference>
<evidence type="ECO:0000313" key="1">
    <source>
        <dbReference type="EMBL" id="KAF9642240.1"/>
    </source>
</evidence>
<name>A0ACB6YYM0_THEGA</name>
<reference evidence="1" key="2">
    <citation type="journal article" date="2020" name="Nat. Commun.">
        <title>Large-scale genome sequencing of mycorrhizal fungi provides insights into the early evolution of symbiotic traits.</title>
        <authorList>
            <person name="Miyauchi S."/>
            <person name="Kiss E."/>
            <person name="Kuo A."/>
            <person name="Drula E."/>
            <person name="Kohler A."/>
            <person name="Sanchez-Garcia M."/>
            <person name="Morin E."/>
            <person name="Andreopoulos B."/>
            <person name="Barry K.W."/>
            <person name="Bonito G."/>
            <person name="Buee M."/>
            <person name="Carver A."/>
            <person name="Chen C."/>
            <person name="Cichocki N."/>
            <person name="Clum A."/>
            <person name="Culley D."/>
            <person name="Crous P.W."/>
            <person name="Fauchery L."/>
            <person name="Girlanda M."/>
            <person name="Hayes R.D."/>
            <person name="Keri Z."/>
            <person name="LaButti K."/>
            <person name="Lipzen A."/>
            <person name="Lombard V."/>
            <person name="Magnuson J."/>
            <person name="Maillard F."/>
            <person name="Murat C."/>
            <person name="Nolan M."/>
            <person name="Ohm R.A."/>
            <person name="Pangilinan J."/>
            <person name="Pereira M.F."/>
            <person name="Perotto S."/>
            <person name="Peter M."/>
            <person name="Pfister S."/>
            <person name="Riley R."/>
            <person name="Sitrit Y."/>
            <person name="Stielow J.B."/>
            <person name="Szollosi G."/>
            <person name="Zifcakova L."/>
            <person name="Stursova M."/>
            <person name="Spatafora J.W."/>
            <person name="Tedersoo L."/>
            <person name="Vaario L.M."/>
            <person name="Yamada A."/>
            <person name="Yan M."/>
            <person name="Wang P."/>
            <person name="Xu J."/>
            <person name="Bruns T."/>
            <person name="Baldrian P."/>
            <person name="Vilgalys R."/>
            <person name="Dunand C."/>
            <person name="Henrissat B."/>
            <person name="Grigoriev I.V."/>
            <person name="Hibbett D."/>
            <person name="Nagy L.G."/>
            <person name="Martin F.M."/>
        </authorList>
    </citation>
    <scope>NUCLEOTIDE SEQUENCE</scope>
    <source>
        <strain evidence="1">P2</strain>
    </source>
</reference>
<organism evidence="1 2">
    <name type="scientific">Thelephora ganbajun</name>
    <name type="common">Ganba fungus</name>
    <dbReference type="NCBI Taxonomy" id="370292"/>
    <lineage>
        <taxon>Eukaryota</taxon>
        <taxon>Fungi</taxon>
        <taxon>Dikarya</taxon>
        <taxon>Basidiomycota</taxon>
        <taxon>Agaricomycotina</taxon>
        <taxon>Agaricomycetes</taxon>
        <taxon>Thelephorales</taxon>
        <taxon>Thelephoraceae</taxon>
        <taxon>Thelephora</taxon>
    </lineage>
</organism>
<proteinExistence type="predicted"/>
<evidence type="ECO:0000313" key="2">
    <source>
        <dbReference type="Proteomes" id="UP000886501"/>
    </source>
</evidence>
<protein>
    <submittedName>
        <fullName evidence="1">Uncharacterized protein</fullName>
    </submittedName>
</protein>
<keyword evidence="2" id="KW-1185">Reference proteome</keyword>
<accession>A0ACB6YYM0</accession>
<dbReference type="EMBL" id="MU118583">
    <property type="protein sequence ID" value="KAF9642240.1"/>
    <property type="molecule type" value="Genomic_DNA"/>
</dbReference>
<gene>
    <name evidence="1" type="ORF">BDM02DRAFT_2470918</name>
</gene>